<gene>
    <name evidence="2" type="ORF">ACFSQW_04555</name>
</gene>
<proteinExistence type="predicted"/>
<dbReference type="PANTHER" id="PTHR47129">
    <property type="entry name" value="QUINONE OXIDOREDUCTASE 2"/>
    <property type="match status" value="1"/>
</dbReference>
<dbReference type="Gene3D" id="3.90.25.10">
    <property type="entry name" value="UDP-galactose 4-epimerase, domain 1"/>
    <property type="match status" value="1"/>
</dbReference>
<feature type="domain" description="NAD(P)-binding" evidence="1">
    <location>
        <begin position="6"/>
        <end position="187"/>
    </location>
</feature>
<dbReference type="Pfam" id="PF13460">
    <property type="entry name" value="NAD_binding_10"/>
    <property type="match status" value="1"/>
</dbReference>
<keyword evidence="3" id="KW-1185">Reference proteome</keyword>
<protein>
    <submittedName>
        <fullName evidence="2">SDR family oxidoreductase</fullName>
        <ecNumber evidence="2">1.6.5.2</ecNumber>
    </submittedName>
</protein>
<reference evidence="3" key="1">
    <citation type="journal article" date="2019" name="Int. J. Syst. Evol. Microbiol.">
        <title>The Global Catalogue of Microorganisms (GCM) 10K type strain sequencing project: providing services to taxonomists for standard genome sequencing and annotation.</title>
        <authorList>
            <consortium name="The Broad Institute Genomics Platform"/>
            <consortium name="The Broad Institute Genome Sequencing Center for Infectious Disease"/>
            <person name="Wu L."/>
            <person name="Ma J."/>
        </authorList>
    </citation>
    <scope>NUCLEOTIDE SEQUENCE [LARGE SCALE GENOMIC DNA]</scope>
    <source>
        <strain evidence="3">KCTC 52298</strain>
    </source>
</reference>
<dbReference type="InterPro" id="IPR016040">
    <property type="entry name" value="NAD(P)-bd_dom"/>
</dbReference>
<keyword evidence="2" id="KW-0560">Oxidoreductase</keyword>
<evidence type="ECO:0000259" key="1">
    <source>
        <dbReference type="Pfam" id="PF13460"/>
    </source>
</evidence>
<accession>A0ABW5KXR3</accession>
<dbReference type="InterPro" id="IPR052718">
    <property type="entry name" value="NmrA-type_oxidoreductase"/>
</dbReference>
<evidence type="ECO:0000313" key="3">
    <source>
        <dbReference type="Proteomes" id="UP001597440"/>
    </source>
</evidence>
<dbReference type="EC" id="1.6.5.2" evidence="2"/>
<dbReference type="CDD" id="cd05269">
    <property type="entry name" value="TMR_SDR_a"/>
    <property type="match status" value="1"/>
</dbReference>
<dbReference type="InterPro" id="IPR036291">
    <property type="entry name" value="NAD(P)-bd_dom_sf"/>
</dbReference>
<dbReference type="RefSeq" id="WP_210355794.1">
    <property type="nucleotide sequence ID" value="NZ_JAEQMU010000005.1"/>
</dbReference>
<dbReference type="GO" id="GO:0003955">
    <property type="term" value="F:NAD(P)H dehydrogenase (quinone) activity"/>
    <property type="evidence" value="ECO:0007669"/>
    <property type="project" value="UniProtKB-EC"/>
</dbReference>
<dbReference type="Gene3D" id="3.40.50.720">
    <property type="entry name" value="NAD(P)-binding Rossmann-like Domain"/>
    <property type="match status" value="1"/>
</dbReference>
<organism evidence="2 3">
    <name type="scientific">Sphingobacterium tabacisoli</name>
    <dbReference type="NCBI Taxonomy" id="2044855"/>
    <lineage>
        <taxon>Bacteria</taxon>
        <taxon>Pseudomonadati</taxon>
        <taxon>Bacteroidota</taxon>
        <taxon>Sphingobacteriia</taxon>
        <taxon>Sphingobacteriales</taxon>
        <taxon>Sphingobacteriaceae</taxon>
        <taxon>Sphingobacterium</taxon>
    </lineage>
</organism>
<comment type="caution">
    <text evidence="2">The sequence shown here is derived from an EMBL/GenBank/DDBJ whole genome shotgun (WGS) entry which is preliminary data.</text>
</comment>
<dbReference type="SUPFAM" id="SSF51735">
    <property type="entry name" value="NAD(P)-binding Rossmann-fold domains"/>
    <property type="match status" value="1"/>
</dbReference>
<dbReference type="Proteomes" id="UP001597440">
    <property type="component" value="Unassembled WGS sequence"/>
</dbReference>
<evidence type="ECO:0000313" key="2">
    <source>
        <dbReference type="EMBL" id="MFD2553646.1"/>
    </source>
</evidence>
<dbReference type="EMBL" id="JBHULD010000006">
    <property type="protein sequence ID" value="MFD2553646.1"/>
    <property type="molecule type" value="Genomic_DNA"/>
</dbReference>
<name>A0ABW5KXR3_9SPHI</name>
<dbReference type="PANTHER" id="PTHR47129:SF1">
    <property type="entry name" value="NMRA-LIKE DOMAIN-CONTAINING PROTEIN"/>
    <property type="match status" value="1"/>
</dbReference>
<sequence length="287" mass="31178">MYLITGVTGHLGSAAASAFLAYESADKLTVLSRDKAKVKSLSEKGVNVKVGDYEDYASLLEAFKGVEKVLFVSSNDLINREAHHRNVIAAAKEAGVAHVVFTSFQYQSTAIDSPNGLMPVYKLSEDLLKASGLTYTILRNGIYMDMLPDIIGPGIRENKVLFASAGDTPVTFTSREDLAEAAVKVLLSKDFDDKTVDLVNENSVRFADIAAFLSAILKLEINYVDASDEDYRKGLSLAGLPAMVVDLFAGILKSIKVGEFGKTGEDLRDILGREPQQVKEFLTAYYG</sequence>